<sequence>MTVLLEEPEVDRPELGEVPDEAAVDEQGSVVLCGW</sequence>
<dbReference type="Proteomes" id="UP000295146">
    <property type="component" value="Unassembled WGS sequence"/>
</dbReference>
<evidence type="ECO:0000313" key="1">
    <source>
        <dbReference type="EMBL" id="TDW75086.1"/>
    </source>
</evidence>
<keyword evidence="2" id="KW-1185">Reference proteome</keyword>
<comment type="caution">
    <text evidence="1">The sequence shown here is derived from an EMBL/GenBank/DDBJ whole genome shotgun (WGS) entry which is preliminary data.</text>
</comment>
<proteinExistence type="predicted"/>
<gene>
    <name evidence="1" type="ORF">EV653_0203</name>
</gene>
<reference evidence="1 2" key="1">
    <citation type="submission" date="2019-03" db="EMBL/GenBank/DDBJ databases">
        <title>Genomic Encyclopedia of Type Strains, Phase III (KMG-III): the genomes of soil and plant-associated and newly described type strains.</title>
        <authorList>
            <person name="Whitman W."/>
        </authorList>
    </citation>
    <scope>NUCLEOTIDE SEQUENCE [LARGE SCALE GENOMIC DNA]</scope>
    <source>
        <strain evidence="1 2">VKM Ac-2573</strain>
    </source>
</reference>
<dbReference type="EMBL" id="SODP01000001">
    <property type="protein sequence ID" value="TDW75086.1"/>
    <property type="molecule type" value="Genomic_DNA"/>
</dbReference>
<dbReference type="AlphaFoldDB" id="A0A4R8CG29"/>
<accession>A0A4R8CG29</accession>
<evidence type="ECO:0000313" key="2">
    <source>
        <dbReference type="Proteomes" id="UP000295146"/>
    </source>
</evidence>
<protein>
    <submittedName>
        <fullName evidence="1">Uncharacterized protein</fullName>
    </submittedName>
</protein>
<organism evidence="1 2">
    <name type="scientific">Kribbella pratensis</name>
    <dbReference type="NCBI Taxonomy" id="2512112"/>
    <lineage>
        <taxon>Bacteria</taxon>
        <taxon>Bacillati</taxon>
        <taxon>Actinomycetota</taxon>
        <taxon>Actinomycetes</taxon>
        <taxon>Propionibacteriales</taxon>
        <taxon>Kribbellaceae</taxon>
        <taxon>Kribbella</taxon>
    </lineage>
</organism>
<name>A0A4R8CG29_9ACTN</name>